<sequence length="106" mass="12484">MKSDLLFKQHDNKDCETLLNISRYLYAKYKVDIRPKMIVERNFPANIKVLPTIVMNGELFEGLNKIVAHYEKILKITNIIKDSEQFCKNNPNYRITDNSTHKKIVL</sequence>
<reference evidence="1" key="1">
    <citation type="journal article" date="2017" name="Science">
        <title>Giant viruses with an expanded complement of translation system components.</title>
        <authorList>
            <person name="Schulz F."/>
            <person name="Yutin N."/>
            <person name="Ivanova N.N."/>
            <person name="Ortega D.R."/>
            <person name="Lee T.K."/>
            <person name="Vierheilig J."/>
            <person name="Daims H."/>
            <person name="Horn M."/>
            <person name="Wagner M."/>
            <person name="Jensen G.J."/>
            <person name="Kyrpides N.C."/>
            <person name="Koonin E.V."/>
            <person name="Woyke T."/>
        </authorList>
    </citation>
    <scope>NUCLEOTIDE SEQUENCE</scope>
    <source>
        <strain evidence="1">CTV1</strain>
    </source>
</reference>
<gene>
    <name evidence="1" type="ORF">Catovirus_1_304</name>
</gene>
<organism evidence="1">
    <name type="scientific">Catovirus CTV1</name>
    <dbReference type="NCBI Taxonomy" id="1977631"/>
    <lineage>
        <taxon>Viruses</taxon>
        <taxon>Varidnaviria</taxon>
        <taxon>Bamfordvirae</taxon>
        <taxon>Nucleocytoviricota</taxon>
        <taxon>Megaviricetes</taxon>
        <taxon>Imitervirales</taxon>
        <taxon>Mimiviridae</taxon>
        <taxon>Klosneuvirinae</taxon>
        <taxon>Catovirus</taxon>
    </lineage>
</organism>
<accession>A0A1V0S981</accession>
<dbReference type="EMBL" id="KY684083">
    <property type="protein sequence ID" value="ARF08254.1"/>
    <property type="molecule type" value="Genomic_DNA"/>
</dbReference>
<name>A0A1V0S981_9VIRU</name>
<proteinExistence type="predicted"/>
<evidence type="ECO:0000313" key="1">
    <source>
        <dbReference type="EMBL" id="ARF08254.1"/>
    </source>
</evidence>
<evidence type="ECO:0008006" key="2">
    <source>
        <dbReference type="Google" id="ProtNLM"/>
    </source>
</evidence>
<protein>
    <recommendedName>
        <fullName evidence="2">Thioredoxin</fullName>
    </recommendedName>
</protein>